<organism evidence="6 7">
    <name type="scientific">Candida glabrata</name>
    <name type="common">Yeast</name>
    <name type="synonym">Torulopsis glabrata</name>
    <dbReference type="NCBI Taxonomy" id="5478"/>
    <lineage>
        <taxon>Eukaryota</taxon>
        <taxon>Fungi</taxon>
        <taxon>Dikarya</taxon>
        <taxon>Ascomycota</taxon>
        <taxon>Saccharomycotina</taxon>
        <taxon>Saccharomycetes</taxon>
        <taxon>Saccharomycetales</taxon>
        <taxon>Saccharomycetaceae</taxon>
        <taxon>Nakaseomyces</taxon>
    </lineage>
</organism>
<dbReference type="VEuPathDB" id="FungiDB:GWK60_C01683"/>
<accession>A0A0W0CIV3</accession>
<dbReference type="PANTHER" id="PTHR28043">
    <property type="entry name" value="INCREASED RECOMBINATION CENTERS PROTEIN 6"/>
    <property type="match status" value="1"/>
</dbReference>
<dbReference type="PANTHER" id="PTHR28043:SF1">
    <property type="entry name" value="INCREASED RECOMBINATION CENTERS PROTEIN 6"/>
    <property type="match status" value="1"/>
</dbReference>
<protein>
    <recommendedName>
        <fullName evidence="3">Increased recombination centers protein 6</fullName>
    </recommendedName>
</protein>
<evidence type="ECO:0000256" key="1">
    <source>
        <dbReference type="ARBA" id="ARBA00002976"/>
    </source>
</evidence>
<dbReference type="GO" id="GO:0030674">
    <property type="term" value="F:protein-macromolecule adaptor activity"/>
    <property type="evidence" value="ECO:0007669"/>
    <property type="project" value="TreeGrafter"/>
</dbReference>
<feature type="region of interest" description="Disordered" evidence="5">
    <location>
        <begin position="1"/>
        <end position="21"/>
    </location>
</feature>
<name>A0A0W0CIV3_CANGB</name>
<evidence type="ECO:0000256" key="4">
    <source>
        <dbReference type="ARBA" id="ARBA00022447"/>
    </source>
</evidence>
<evidence type="ECO:0000256" key="5">
    <source>
        <dbReference type="SAM" id="MobiDB-lite"/>
    </source>
</evidence>
<evidence type="ECO:0000313" key="7">
    <source>
        <dbReference type="Proteomes" id="UP000054886"/>
    </source>
</evidence>
<evidence type="ECO:0000256" key="2">
    <source>
        <dbReference type="ARBA" id="ARBA00007973"/>
    </source>
</evidence>
<evidence type="ECO:0000256" key="3">
    <source>
        <dbReference type="ARBA" id="ARBA00015902"/>
    </source>
</evidence>
<dbReference type="Gene3D" id="3.40.50.11960">
    <property type="match status" value="1"/>
</dbReference>
<dbReference type="EMBL" id="LLZZ01000144">
    <property type="protein sequence ID" value="KTA99505.1"/>
    <property type="molecule type" value="Genomic_DNA"/>
</dbReference>
<reference evidence="6 7" key="1">
    <citation type="submission" date="2015-10" db="EMBL/GenBank/DDBJ databases">
        <title>Draft genomes sequences of Candida glabrata isolates 1A, 1B, 2A, 2B, 3A and 3B.</title>
        <authorList>
            <person name="Haavelsrud O.E."/>
            <person name="Gaustad P."/>
        </authorList>
    </citation>
    <scope>NUCLEOTIDE SEQUENCE [LARGE SCALE GENOMIC DNA]</scope>
    <source>
        <strain evidence="6">910700640</strain>
    </source>
</reference>
<sequence length="265" mass="30280">MLDESSSSDESRATELPVSSEDECEEVTEAKVLPNKVLIVFEGESTLFRDQLLDTVFGVQDQGNIVKQLSWDTKYYAVEYDLYVDECVDIHGWLNEVNSDDYEELRDLLTMIIIVRSFDSTQDTKEYNSVLYDFIQGNSVSVISVNTNSARQVKDTYDEFLELDASSIEFINYHDDRVEKETNECKGMARLKEIIDTHPWTDCKVVLKNKKSTSDKVNKPDLEYLIDTLKKAKIHYQKLSNGSDGSSEEAEQFALQMATDIANNL</sequence>
<dbReference type="VEuPathDB" id="FungiDB:GVI51_C01859"/>
<dbReference type="AlphaFoldDB" id="A0A0W0CIV3"/>
<keyword evidence="4" id="KW-0160">Chromosomal rearrangement</keyword>
<dbReference type="GO" id="GO:0016192">
    <property type="term" value="P:vesicle-mediated transport"/>
    <property type="evidence" value="ECO:0007669"/>
    <property type="project" value="InterPro"/>
</dbReference>
<dbReference type="Proteomes" id="UP000054886">
    <property type="component" value="Unassembled WGS sequence"/>
</dbReference>
<dbReference type="VEuPathDB" id="FungiDB:B1J91_C02079g"/>
<dbReference type="InterPro" id="IPR034627">
    <property type="entry name" value="Irc6"/>
</dbReference>
<dbReference type="VEuPathDB" id="FungiDB:CAGL0C02079g"/>
<comment type="function">
    <text evidence="1">Involved in gross chromosomal rearrangements (GCRs) and telomere healing.</text>
</comment>
<comment type="similarity">
    <text evidence="2">Belongs to the IRC6 family.</text>
</comment>
<proteinExistence type="inferred from homology"/>
<evidence type="ECO:0000313" key="6">
    <source>
        <dbReference type="EMBL" id="KTA99505.1"/>
    </source>
</evidence>
<comment type="caution">
    <text evidence="6">The sequence shown here is derived from an EMBL/GenBank/DDBJ whole genome shotgun (WGS) entry which is preliminary data.</text>
</comment>
<dbReference type="Pfam" id="PF10199">
    <property type="entry name" value="Adaptin_binding"/>
    <property type="match status" value="1"/>
</dbReference>
<gene>
    <name evidence="6" type="ORF">AO440_000480</name>
</gene>